<name>A0A0E9QTQ7_ANGAN</name>
<organism evidence="2">
    <name type="scientific">Anguilla anguilla</name>
    <name type="common">European freshwater eel</name>
    <name type="synonym">Muraena anguilla</name>
    <dbReference type="NCBI Taxonomy" id="7936"/>
    <lineage>
        <taxon>Eukaryota</taxon>
        <taxon>Metazoa</taxon>
        <taxon>Chordata</taxon>
        <taxon>Craniata</taxon>
        <taxon>Vertebrata</taxon>
        <taxon>Euteleostomi</taxon>
        <taxon>Actinopterygii</taxon>
        <taxon>Neopterygii</taxon>
        <taxon>Teleostei</taxon>
        <taxon>Anguilliformes</taxon>
        <taxon>Anguillidae</taxon>
        <taxon>Anguilla</taxon>
    </lineage>
</organism>
<proteinExistence type="predicted"/>
<dbReference type="AlphaFoldDB" id="A0A0E9QTQ7"/>
<evidence type="ECO:0000313" key="2">
    <source>
        <dbReference type="EMBL" id="JAH19478.1"/>
    </source>
</evidence>
<accession>A0A0E9QTQ7</accession>
<feature type="region of interest" description="Disordered" evidence="1">
    <location>
        <begin position="1"/>
        <end position="20"/>
    </location>
</feature>
<sequence>MQTHGKTNSGDGSMLTHTNSQVHNSLAGILIKYNNQRMAK</sequence>
<evidence type="ECO:0000256" key="1">
    <source>
        <dbReference type="SAM" id="MobiDB-lite"/>
    </source>
</evidence>
<dbReference type="EMBL" id="GBXM01089099">
    <property type="protein sequence ID" value="JAH19478.1"/>
    <property type="molecule type" value="Transcribed_RNA"/>
</dbReference>
<reference evidence="2" key="2">
    <citation type="journal article" date="2015" name="Fish Shellfish Immunol.">
        <title>Early steps in the European eel (Anguilla anguilla)-Vibrio vulnificus interaction in the gills: Role of the RtxA13 toxin.</title>
        <authorList>
            <person name="Callol A."/>
            <person name="Pajuelo D."/>
            <person name="Ebbesson L."/>
            <person name="Teles M."/>
            <person name="MacKenzie S."/>
            <person name="Amaro C."/>
        </authorList>
    </citation>
    <scope>NUCLEOTIDE SEQUENCE</scope>
</reference>
<reference evidence="2" key="1">
    <citation type="submission" date="2014-11" db="EMBL/GenBank/DDBJ databases">
        <authorList>
            <person name="Amaro Gonzalez C."/>
        </authorList>
    </citation>
    <scope>NUCLEOTIDE SEQUENCE</scope>
</reference>
<protein>
    <submittedName>
        <fullName evidence="2">Uncharacterized protein</fullName>
    </submittedName>
</protein>